<accession>A0ABV0JQQ5</accession>
<name>A0ABV0JQQ5_9CYAN</name>
<organism evidence="1 2">
    <name type="scientific">Funiculus sociatus GB2-A5</name>
    <dbReference type="NCBI Taxonomy" id="2933946"/>
    <lineage>
        <taxon>Bacteria</taxon>
        <taxon>Bacillati</taxon>
        <taxon>Cyanobacteriota</taxon>
        <taxon>Cyanophyceae</taxon>
        <taxon>Coleofasciculales</taxon>
        <taxon>Coleofasciculaceae</taxon>
        <taxon>Funiculus</taxon>
    </lineage>
</organism>
<gene>
    <name evidence="1" type="ORF">NDI37_13995</name>
</gene>
<evidence type="ECO:0000313" key="1">
    <source>
        <dbReference type="EMBL" id="MEP0865580.1"/>
    </source>
</evidence>
<dbReference type="Proteomes" id="UP001442494">
    <property type="component" value="Unassembled WGS sequence"/>
</dbReference>
<sequence length="58" mass="6859">MFYRPFNRYAIAAKLLESDRYLRPLLGSMPLSCTETYLAIFEAIKLELLRLLYSITLR</sequence>
<reference evidence="1 2" key="1">
    <citation type="submission" date="2022-04" db="EMBL/GenBank/DDBJ databases">
        <title>Positive selection, recombination, and allopatry shape intraspecific diversity of widespread and dominant cyanobacteria.</title>
        <authorList>
            <person name="Wei J."/>
            <person name="Shu W."/>
            <person name="Hu C."/>
        </authorList>
    </citation>
    <scope>NUCLEOTIDE SEQUENCE [LARGE SCALE GENOMIC DNA]</scope>
    <source>
        <strain evidence="1 2">GB2-A5</strain>
    </source>
</reference>
<comment type="caution">
    <text evidence="1">The sequence shown here is derived from an EMBL/GenBank/DDBJ whole genome shotgun (WGS) entry which is preliminary data.</text>
</comment>
<evidence type="ECO:0000313" key="2">
    <source>
        <dbReference type="Proteomes" id="UP001442494"/>
    </source>
</evidence>
<protein>
    <submittedName>
        <fullName evidence="1">Uncharacterized protein</fullName>
    </submittedName>
</protein>
<keyword evidence="2" id="KW-1185">Reference proteome</keyword>
<proteinExistence type="predicted"/>
<dbReference type="EMBL" id="JAMPKK010000028">
    <property type="protein sequence ID" value="MEP0865580.1"/>
    <property type="molecule type" value="Genomic_DNA"/>
</dbReference>